<dbReference type="EMBL" id="KQ257459">
    <property type="protein sequence ID" value="KNC98805.1"/>
    <property type="molecule type" value="Genomic_DNA"/>
</dbReference>
<dbReference type="InParanoid" id="A0A0L0HB44"/>
<keyword evidence="2" id="KW-1185">Reference proteome</keyword>
<reference evidence="1 2" key="1">
    <citation type="submission" date="2009-08" db="EMBL/GenBank/DDBJ databases">
        <title>The Genome Sequence of Spizellomyces punctatus strain DAOM BR117.</title>
        <authorList>
            <consortium name="The Broad Institute Genome Sequencing Platform"/>
            <person name="Russ C."/>
            <person name="Cuomo C."/>
            <person name="Shea T."/>
            <person name="Young S.K."/>
            <person name="Zeng Q."/>
            <person name="Koehrsen M."/>
            <person name="Haas B."/>
            <person name="Borodovsky M."/>
            <person name="Guigo R."/>
            <person name="Alvarado L."/>
            <person name="Berlin A."/>
            <person name="Bochicchio J."/>
            <person name="Borenstein D."/>
            <person name="Chapman S."/>
            <person name="Chen Z."/>
            <person name="Engels R."/>
            <person name="Freedman E."/>
            <person name="Gellesch M."/>
            <person name="Goldberg J."/>
            <person name="Griggs A."/>
            <person name="Gujja S."/>
            <person name="Heiman D."/>
            <person name="Hepburn T."/>
            <person name="Howarth C."/>
            <person name="Jen D."/>
            <person name="Larson L."/>
            <person name="Lewis B."/>
            <person name="Mehta T."/>
            <person name="Park D."/>
            <person name="Pearson M."/>
            <person name="Roberts A."/>
            <person name="Saif S."/>
            <person name="Shenoy N."/>
            <person name="Sisk P."/>
            <person name="Stolte C."/>
            <person name="Sykes S."/>
            <person name="Thomson T."/>
            <person name="Walk T."/>
            <person name="White J."/>
            <person name="Yandava C."/>
            <person name="Burger G."/>
            <person name="Gray M.W."/>
            <person name="Holland P.W.H."/>
            <person name="King N."/>
            <person name="Lang F.B.F."/>
            <person name="Roger A.J."/>
            <person name="Ruiz-Trillo I."/>
            <person name="Lander E."/>
            <person name="Nusbaum C."/>
        </authorList>
    </citation>
    <scope>NUCLEOTIDE SEQUENCE [LARGE SCALE GENOMIC DNA]</scope>
    <source>
        <strain evidence="1 2">DAOM BR117</strain>
    </source>
</reference>
<dbReference type="RefSeq" id="XP_016606845.1">
    <property type="nucleotide sequence ID" value="XM_016753992.1"/>
</dbReference>
<evidence type="ECO:0000313" key="2">
    <source>
        <dbReference type="Proteomes" id="UP000053201"/>
    </source>
</evidence>
<dbReference type="VEuPathDB" id="FungiDB:SPPG_05783"/>
<protein>
    <submittedName>
        <fullName evidence="1">Uncharacterized protein</fullName>
    </submittedName>
</protein>
<evidence type="ECO:0000313" key="1">
    <source>
        <dbReference type="EMBL" id="KNC98805.1"/>
    </source>
</evidence>
<accession>A0A0L0HB44</accession>
<proteinExistence type="predicted"/>
<organism evidence="1 2">
    <name type="scientific">Spizellomyces punctatus (strain DAOM BR117)</name>
    <dbReference type="NCBI Taxonomy" id="645134"/>
    <lineage>
        <taxon>Eukaryota</taxon>
        <taxon>Fungi</taxon>
        <taxon>Fungi incertae sedis</taxon>
        <taxon>Chytridiomycota</taxon>
        <taxon>Chytridiomycota incertae sedis</taxon>
        <taxon>Chytridiomycetes</taxon>
        <taxon>Spizellomycetales</taxon>
        <taxon>Spizellomycetaceae</taxon>
        <taxon>Spizellomyces</taxon>
    </lineage>
</organism>
<dbReference type="GeneID" id="27689135"/>
<dbReference type="Proteomes" id="UP000053201">
    <property type="component" value="Unassembled WGS sequence"/>
</dbReference>
<name>A0A0L0HB44_SPIPD</name>
<gene>
    <name evidence="1" type="ORF">SPPG_05783</name>
</gene>
<dbReference type="OrthoDB" id="10274646at2759"/>
<sequence>MLYGQLPFHIYLTFAYNPDNMYRKGMYAIDADYRPLYCIAPEKQPGKWGSVVLVRKVVEYYDPGQGKAFLENLPPVKLTKPLYEVAFRGMLKAGWKFKNCQTTEKIEIVAMNRKRTNALYIPDAYADFQLRDGSRWQLELLQQGLTRIKISLNNADGLTLVAEVRKSCPHRPPDWKFGYGDFILLRPELVPSPDVYDFFIAVCLQIVDADVPHDLWRQLNK</sequence>
<dbReference type="AlphaFoldDB" id="A0A0L0HB44"/>